<protein>
    <submittedName>
        <fullName evidence="2">Uncharacterized protein</fullName>
    </submittedName>
</protein>
<dbReference type="Proteomes" id="UP000005732">
    <property type="component" value="Unassembled WGS sequence"/>
</dbReference>
<evidence type="ECO:0000313" key="2">
    <source>
        <dbReference type="EMBL" id="EJC84347.1"/>
    </source>
</evidence>
<evidence type="ECO:0000313" key="1">
    <source>
        <dbReference type="EMBL" id="EJC84062.1"/>
    </source>
</evidence>
<dbReference type="AlphaFoldDB" id="J0CKS6"/>
<dbReference type="RefSeq" id="WP_003576791.1">
    <property type="nucleotide sequence ID" value="NZ_JH719393.1"/>
</dbReference>
<dbReference type="EMBL" id="JH719393">
    <property type="protein sequence ID" value="EJC84062.1"/>
    <property type="molecule type" value="Genomic_DNA"/>
</dbReference>
<gene>
    <name evidence="1" type="ORF">Rleg4DRAFT_5856</name>
    <name evidence="2" type="ORF">Rleg4DRAFT_6167</name>
</gene>
<reference evidence="2" key="1">
    <citation type="submission" date="2012-02" db="EMBL/GenBank/DDBJ databases">
        <title>Improved High-Quality Draft Sequence of Rhizobium leguminosarum bv. trifolii WSM2297.</title>
        <authorList>
            <consortium name="US DOE Joint Genome Institute"/>
            <person name="Lucas S."/>
            <person name="Han J."/>
            <person name="Lapidus A."/>
            <person name="Cheng J.-F."/>
            <person name="Goodwin L."/>
            <person name="Pitluck S."/>
            <person name="Peters L."/>
            <person name="Ovchinnikova G."/>
            <person name="Zhang X."/>
            <person name="Detter J.C."/>
            <person name="Han C."/>
            <person name="Tapia R."/>
            <person name="Land M."/>
            <person name="Hauser L."/>
            <person name="Kyrpides N."/>
            <person name="Ivanova N."/>
            <person name="Pagani I."/>
            <person name="Brau L."/>
            <person name="Yates R."/>
            <person name="O'Hara G."/>
            <person name="Rui T."/>
            <person name="Howieson J."/>
            <person name="Reeve W."/>
            <person name="Woyke T."/>
        </authorList>
    </citation>
    <scope>NUCLEOTIDE SEQUENCE [LARGE SCALE GENOMIC DNA]</scope>
    <source>
        <strain evidence="2">WSM2297</strain>
    </source>
</reference>
<dbReference type="EMBL" id="JH719393">
    <property type="protein sequence ID" value="EJC84347.1"/>
    <property type="molecule type" value="Genomic_DNA"/>
</dbReference>
<organism evidence="2">
    <name type="scientific">Rhizobium leguminosarum bv. trifolii WSM2297</name>
    <dbReference type="NCBI Taxonomy" id="754762"/>
    <lineage>
        <taxon>Bacteria</taxon>
        <taxon>Pseudomonadati</taxon>
        <taxon>Pseudomonadota</taxon>
        <taxon>Alphaproteobacteria</taxon>
        <taxon>Hyphomicrobiales</taxon>
        <taxon>Rhizobiaceae</taxon>
        <taxon>Rhizobium/Agrobacterium group</taxon>
        <taxon>Rhizobium</taxon>
    </lineage>
</organism>
<dbReference type="OrthoDB" id="7477898at2"/>
<name>J0CKS6_RHILT</name>
<dbReference type="HOGENOM" id="CLU_154609_1_0_5"/>
<sequence length="137" mass="15431">MRKENVINSEQAPAAIAAAQLLHPAEHFDHPLDVLAINDISVDEKRAILASWASDCFAIESTPALRLYPGTDKPVSYDEIIQALKMLDKDGPQSQDQCPFESFKNHRTRRRPQALRFGGSGLCSYWKGGRRPHRFET</sequence>
<accession>J0CKS6</accession>
<proteinExistence type="predicted"/>